<evidence type="ECO:0000256" key="1">
    <source>
        <dbReference type="ARBA" id="ARBA00007592"/>
    </source>
</evidence>
<proteinExistence type="inferred from homology"/>
<accession>A0A939ISS1</accession>
<dbReference type="Proteomes" id="UP000664654">
    <property type="component" value="Unassembled WGS sequence"/>
</dbReference>
<dbReference type="InterPro" id="IPR013785">
    <property type="entry name" value="Aldolase_TIM"/>
</dbReference>
<dbReference type="CDD" id="cd00408">
    <property type="entry name" value="DHDPS-like"/>
    <property type="match status" value="1"/>
</dbReference>
<dbReference type="SUPFAM" id="SSF51569">
    <property type="entry name" value="Aldolase"/>
    <property type="match status" value="1"/>
</dbReference>
<dbReference type="SMART" id="SM01130">
    <property type="entry name" value="DHDPS"/>
    <property type="match status" value="1"/>
</dbReference>
<dbReference type="RefSeq" id="WP_206575141.1">
    <property type="nucleotide sequence ID" value="NZ_JAFKCV010000013.1"/>
</dbReference>
<dbReference type="Gene3D" id="3.20.20.70">
    <property type="entry name" value="Aldolase class I"/>
    <property type="match status" value="1"/>
</dbReference>
<protein>
    <submittedName>
        <fullName evidence="3">Dihydrodipicolinate synthase family protein</fullName>
    </submittedName>
</protein>
<keyword evidence="4" id="KW-1185">Reference proteome</keyword>
<comment type="caution">
    <text evidence="3">The sequence shown here is derived from an EMBL/GenBank/DDBJ whole genome shotgun (WGS) entry which is preliminary data.</text>
</comment>
<dbReference type="Pfam" id="PF00701">
    <property type="entry name" value="DHDPS"/>
    <property type="match status" value="1"/>
</dbReference>
<organism evidence="3 4">
    <name type="scientific">Bowmanella dokdonensis</name>
    <dbReference type="NCBI Taxonomy" id="751969"/>
    <lineage>
        <taxon>Bacteria</taxon>
        <taxon>Pseudomonadati</taxon>
        <taxon>Pseudomonadota</taxon>
        <taxon>Gammaproteobacteria</taxon>
        <taxon>Alteromonadales</taxon>
        <taxon>Alteromonadaceae</taxon>
        <taxon>Bowmanella</taxon>
    </lineage>
</organism>
<reference evidence="3" key="1">
    <citation type="submission" date="2021-03" db="EMBL/GenBank/DDBJ databases">
        <title>novel species isolated from a fishpond in China.</title>
        <authorList>
            <person name="Lu H."/>
            <person name="Cai Z."/>
        </authorList>
    </citation>
    <scope>NUCLEOTIDE SEQUENCE</scope>
    <source>
        <strain evidence="3">JCM 30855</strain>
    </source>
</reference>
<dbReference type="InterPro" id="IPR002220">
    <property type="entry name" value="DapA-like"/>
</dbReference>
<comment type="similarity">
    <text evidence="1">Belongs to the DapA family.</text>
</comment>
<keyword evidence="2" id="KW-0456">Lyase</keyword>
<dbReference type="PANTHER" id="PTHR12128">
    <property type="entry name" value="DIHYDRODIPICOLINATE SYNTHASE"/>
    <property type="match status" value="1"/>
</dbReference>
<dbReference type="EMBL" id="JAFKCV010000013">
    <property type="protein sequence ID" value="MBN7827027.1"/>
    <property type="molecule type" value="Genomic_DNA"/>
</dbReference>
<gene>
    <name evidence="3" type="ORF">J0A66_17470</name>
</gene>
<dbReference type="PANTHER" id="PTHR12128:SF66">
    <property type="entry name" value="4-HYDROXY-2-OXOGLUTARATE ALDOLASE, MITOCHONDRIAL"/>
    <property type="match status" value="1"/>
</dbReference>
<evidence type="ECO:0000313" key="4">
    <source>
        <dbReference type="Proteomes" id="UP000664654"/>
    </source>
</evidence>
<name>A0A939ISS1_9ALTE</name>
<dbReference type="GO" id="GO:0008840">
    <property type="term" value="F:4-hydroxy-tetrahydrodipicolinate synthase activity"/>
    <property type="evidence" value="ECO:0007669"/>
    <property type="project" value="TreeGrafter"/>
</dbReference>
<evidence type="ECO:0000256" key="2">
    <source>
        <dbReference type="ARBA" id="ARBA00023239"/>
    </source>
</evidence>
<sequence length="318" mass="37118">MFEELKAKLDGPWYTIFTGFTETEEIDYEAVGNYLTKLYQQGAKRFYAMAYNSRYSQMTHQEIKELNAFCIRHLKQLNKDNIVIVGDPIHCSTRESLEFTLHAKECGADLISLLVREKHFTDEQILEHYQYIGEKSQFPLLVHEMPFLSGYDGTQMHWPMSLLERLPEVPYIAAIKEDAKDFDITRKVLELEPQIKVIIAGGGKKTFRKYMSHGARAWLNGISIIDAGIAEIFWEACQKDDEEVINFVIQQLEEPFFSGVVKKYGWHRTNKALLQAANLMHRRDRMPLKHLSDSEYAEVVDVYGRISLAWTRFRESYR</sequence>
<dbReference type="AlphaFoldDB" id="A0A939ISS1"/>
<evidence type="ECO:0000313" key="3">
    <source>
        <dbReference type="EMBL" id="MBN7827027.1"/>
    </source>
</evidence>